<sequence>MSKGFTNKLLAGSLVSLVVLGGLFPVWLAKGGAKKTDQSKALPAQSAIRGAYTNVGSRDIGPDPTYDARKG</sequence>
<evidence type="ECO:0000313" key="1">
    <source>
        <dbReference type="EMBL" id="KAK9817708.1"/>
    </source>
</evidence>
<proteinExistence type="predicted"/>
<protein>
    <submittedName>
        <fullName evidence="1">Uncharacterized protein</fullName>
    </submittedName>
</protein>
<organism evidence="1 2">
    <name type="scientific">[Myrmecia] bisecta</name>
    <dbReference type="NCBI Taxonomy" id="41462"/>
    <lineage>
        <taxon>Eukaryota</taxon>
        <taxon>Viridiplantae</taxon>
        <taxon>Chlorophyta</taxon>
        <taxon>core chlorophytes</taxon>
        <taxon>Trebouxiophyceae</taxon>
        <taxon>Trebouxiales</taxon>
        <taxon>Trebouxiaceae</taxon>
        <taxon>Myrmecia</taxon>
    </lineage>
</organism>
<gene>
    <name evidence="1" type="ORF">WJX72_000976</name>
</gene>
<reference evidence="1 2" key="1">
    <citation type="journal article" date="2024" name="Nat. Commun.">
        <title>Phylogenomics reveals the evolutionary origins of lichenization in chlorophyte algae.</title>
        <authorList>
            <person name="Puginier C."/>
            <person name="Libourel C."/>
            <person name="Otte J."/>
            <person name="Skaloud P."/>
            <person name="Haon M."/>
            <person name="Grisel S."/>
            <person name="Petersen M."/>
            <person name="Berrin J.G."/>
            <person name="Delaux P.M."/>
            <person name="Dal Grande F."/>
            <person name="Keller J."/>
        </authorList>
    </citation>
    <scope>NUCLEOTIDE SEQUENCE [LARGE SCALE GENOMIC DNA]</scope>
    <source>
        <strain evidence="1 2">SAG 2043</strain>
    </source>
</reference>
<evidence type="ECO:0000313" key="2">
    <source>
        <dbReference type="Proteomes" id="UP001489004"/>
    </source>
</evidence>
<dbReference type="PANTHER" id="PTHR36070">
    <property type="entry name" value="OSJNBA0019G23.7 PROTEIN"/>
    <property type="match status" value="1"/>
</dbReference>
<dbReference type="AlphaFoldDB" id="A0AAW1Q9F3"/>
<dbReference type="PANTHER" id="PTHR36070:SF1">
    <property type="entry name" value="OS04G0165500 PROTEIN"/>
    <property type="match status" value="1"/>
</dbReference>
<dbReference type="Proteomes" id="UP001489004">
    <property type="component" value="Unassembled WGS sequence"/>
</dbReference>
<comment type="caution">
    <text evidence="1">The sequence shown here is derived from an EMBL/GenBank/DDBJ whole genome shotgun (WGS) entry which is preliminary data.</text>
</comment>
<accession>A0AAW1Q9F3</accession>
<name>A0AAW1Q9F3_9CHLO</name>
<dbReference type="EMBL" id="JALJOR010000004">
    <property type="protein sequence ID" value="KAK9817708.1"/>
    <property type="molecule type" value="Genomic_DNA"/>
</dbReference>
<keyword evidence="2" id="KW-1185">Reference proteome</keyword>